<keyword evidence="1" id="KW-0175">Coiled coil</keyword>
<keyword evidence="2" id="KW-0472">Membrane</keyword>
<comment type="caution">
    <text evidence="4">The sequence shown here is derived from an EMBL/GenBank/DDBJ whole genome shotgun (WGS) entry which is preliminary data.</text>
</comment>
<gene>
    <name evidence="4" type="ORF">BK131_14055</name>
</gene>
<accession>A0A1R1BVE8</accession>
<dbReference type="AlphaFoldDB" id="A0A1R1BVE8"/>
<dbReference type="Pfam" id="PF26002">
    <property type="entry name" value="Beta-barrel_AprE"/>
    <property type="match status" value="1"/>
</dbReference>
<dbReference type="Gene3D" id="2.40.30.170">
    <property type="match status" value="1"/>
</dbReference>
<evidence type="ECO:0000313" key="5">
    <source>
        <dbReference type="Proteomes" id="UP000187134"/>
    </source>
</evidence>
<dbReference type="PANTHER" id="PTHR30386">
    <property type="entry name" value="MEMBRANE FUSION SUBUNIT OF EMRAB-TOLC MULTIDRUG EFFLUX PUMP"/>
    <property type="match status" value="1"/>
</dbReference>
<dbReference type="InterPro" id="IPR050739">
    <property type="entry name" value="MFP"/>
</dbReference>
<keyword evidence="2" id="KW-0812">Transmembrane</keyword>
<protein>
    <recommendedName>
        <fullName evidence="3">AprE-like beta-barrel domain-containing protein</fullName>
    </recommendedName>
</protein>
<dbReference type="PANTHER" id="PTHR30386:SF28">
    <property type="entry name" value="EXPORTED PROTEIN"/>
    <property type="match status" value="1"/>
</dbReference>
<name>A0A1R1BVE8_PAEAM</name>
<feature type="coiled-coil region" evidence="1">
    <location>
        <begin position="98"/>
        <end position="125"/>
    </location>
</feature>
<evidence type="ECO:0000256" key="2">
    <source>
        <dbReference type="SAM" id="Phobius"/>
    </source>
</evidence>
<reference evidence="4 5" key="1">
    <citation type="submission" date="2016-11" db="EMBL/GenBank/DDBJ databases">
        <title>Paenibacillus species isolates.</title>
        <authorList>
            <person name="Beno S.M."/>
        </authorList>
    </citation>
    <scope>NUCLEOTIDE SEQUENCE [LARGE SCALE GENOMIC DNA]</scope>
    <source>
        <strain evidence="4 5">FSL H8-0246</strain>
    </source>
</reference>
<feature type="transmembrane region" description="Helical" evidence="2">
    <location>
        <begin position="25"/>
        <end position="45"/>
    </location>
</feature>
<dbReference type="Proteomes" id="UP000187134">
    <property type="component" value="Unassembled WGS sequence"/>
</dbReference>
<dbReference type="PRINTS" id="PR01490">
    <property type="entry name" value="RTXTOXIND"/>
</dbReference>
<dbReference type="EMBL" id="MRTJ01000004">
    <property type="protein sequence ID" value="OMF13785.1"/>
    <property type="molecule type" value="Genomic_DNA"/>
</dbReference>
<feature type="coiled-coil region" evidence="1">
    <location>
        <begin position="274"/>
        <end position="308"/>
    </location>
</feature>
<dbReference type="RefSeq" id="WP_076332111.1">
    <property type="nucleotide sequence ID" value="NZ_MRTJ01000004.1"/>
</dbReference>
<evidence type="ECO:0000259" key="3">
    <source>
        <dbReference type="Pfam" id="PF26002"/>
    </source>
</evidence>
<organism evidence="4 5">
    <name type="scientific">Paenibacillus amylolyticus</name>
    <dbReference type="NCBI Taxonomy" id="1451"/>
    <lineage>
        <taxon>Bacteria</taxon>
        <taxon>Bacillati</taxon>
        <taxon>Bacillota</taxon>
        <taxon>Bacilli</taxon>
        <taxon>Bacillales</taxon>
        <taxon>Paenibacillaceae</taxon>
        <taxon>Paenibacillus</taxon>
    </lineage>
</organism>
<feature type="domain" description="AprE-like beta-barrel" evidence="3">
    <location>
        <begin position="353"/>
        <end position="441"/>
    </location>
</feature>
<sequence>MSLKLLNPEELIDSREMLEKKSPAFISWFLILLTLILVIAFIWSWKAQIDVVVKAPGVVKPNEKISKIVNKATGSVSKIYVQQGQRVQAGDKLFSIQTGTLKSDKNRLQNDYKETEQRLAGLEQLSTALSSGNDTMKSNKTANALLGNDNPVQNKLELDISKTIADQVETDKTIANKRLLLKSLNYGRNYLTSGSVEYERYENYSLKVSQNTLAETQIQEEYKRAIFNSDELTTTAAIEKLKTNKLQMETNQSEFRYTIQSELEDALKQKQTLKKQESDLYVQLQDSIDELRKRKKELYSQINTIRSNLDKYTATAPTSGVINTINEVGEGQLIQEGLQVMDVVPVNNTIYSIQIAMNHQDIGRIHEGDPVRFHFAAFPLEEYGSVLGKIDSISSDALVNPQDGSTYYVVEASLESIQLKDALGQQEQIKSGMQTEAHIITEQKSALQWLLEKMDFWTK</sequence>
<dbReference type="Gene3D" id="2.40.50.100">
    <property type="match status" value="1"/>
</dbReference>
<evidence type="ECO:0000313" key="4">
    <source>
        <dbReference type="EMBL" id="OMF13785.1"/>
    </source>
</evidence>
<proteinExistence type="predicted"/>
<evidence type="ECO:0000256" key="1">
    <source>
        <dbReference type="SAM" id="Coils"/>
    </source>
</evidence>
<dbReference type="SUPFAM" id="SSF111369">
    <property type="entry name" value="HlyD-like secretion proteins"/>
    <property type="match status" value="1"/>
</dbReference>
<dbReference type="InterPro" id="IPR058982">
    <property type="entry name" value="Beta-barrel_AprE"/>
</dbReference>
<dbReference type="OrthoDB" id="357309at2"/>
<keyword evidence="2" id="KW-1133">Transmembrane helix</keyword>